<dbReference type="EMBL" id="PCWQ01000002">
    <property type="protein sequence ID" value="PIR07364.1"/>
    <property type="molecule type" value="Genomic_DNA"/>
</dbReference>
<proteinExistence type="predicted"/>
<feature type="transmembrane region" description="Helical" evidence="2">
    <location>
        <begin position="20"/>
        <end position="41"/>
    </location>
</feature>
<keyword evidence="2" id="KW-1133">Transmembrane helix</keyword>
<dbReference type="AlphaFoldDB" id="A0A2H0NES0"/>
<evidence type="ECO:0000256" key="1">
    <source>
        <dbReference type="SAM" id="MobiDB-lite"/>
    </source>
</evidence>
<keyword evidence="2" id="KW-0472">Membrane</keyword>
<evidence type="ECO:0000313" key="4">
    <source>
        <dbReference type="Proteomes" id="UP000230564"/>
    </source>
</evidence>
<evidence type="ECO:0000256" key="2">
    <source>
        <dbReference type="SAM" id="Phobius"/>
    </source>
</evidence>
<sequence>MEEIQYTEKKGWFESMSVPLIIVAALAFIALFTGLVNYFTISKYTEATDNSITNLGDSLLTEFNDSLSANKKSNKQAITSLQDRMFLYLAGTEAGAEIIAAAIETNLDKFIKSGSTGTATTKECANNLSYGLLVPFESYERQARQYFLKVLSSTTNMNVLWNKLQLPLLEKLQAQPAEEQALLVQECETISAYFTSKQPTVLVKNLILQDLQYEKNGYEYYEGSTEENNPRVELRKNPQWSDDAEYYTKLTLRFQNRAEAAGNDGEQWLKNAAEKLKYIAKELSSTASVPAATVDDNISTDDPIPAPVKKKSSAWDDLG</sequence>
<gene>
    <name evidence="3" type="ORF">COV55_00055</name>
</gene>
<dbReference type="Proteomes" id="UP000230564">
    <property type="component" value="Unassembled WGS sequence"/>
</dbReference>
<protein>
    <submittedName>
        <fullName evidence="3">Uncharacterized protein</fullName>
    </submittedName>
</protein>
<evidence type="ECO:0000313" key="3">
    <source>
        <dbReference type="EMBL" id="PIR07364.1"/>
    </source>
</evidence>
<reference evidence="3 4" key="1">
    <citation type="submission" date="2017-09" db="EMBL/GenBank/DDBJ databases">
        <title>Depth-based differentiation of microbial function through sediment-hosted aquifers and enrichment of novel symbionts in the deep terrestrial subsurface.</title>
        <authorList>
            <person name="Probst A.J."/>
            <person name="Ladd B."/>
            <person name="Jarett J.K."/>
            <person name="Geller-Mcgrath D.E."/>
            <person name="Sieber C.M."/>
            <person name="Emerson J.B."/>
            <person name="Anantharaman K."/>
            <person name="Thomas B.C."/>
            <person name="Malmstrom R."/>
            <person name="Stieglmeier M."/>
            <person name="Klingl A."/>
            <person name="Woyke T."/>
            <person name="Ryan C.M."/>
            <person name="Banfield J.F."/>
        </authorList>
    </citation>
    <scope>NUCLEOTIDE SEQUENCE [LARGE SCALE GENOMIC DNA]</scope>
    <source>
        <strain evidence="3">CG11_big_fil_rev_8_21_14_0_20_36_20</strain>
    </source>
</reference>
<name>A0A2H0NES0_9BACT</name>
<keyword evidence="2" id="KW-0812">Transmembrane</keyword>
<comment type="caution">
    <text evidence="3">The sequence shown here is derived from an EMBL/GenBank/DDBJ whole genome shotgun (WGS) entry which is preliminary data.</text>
</comment>
<organism evidence="3 4">
    <name type="scientific">Candidatus Komeilibacteria bacterium CG11_big_fil_rev_8_21_14_0_20_36_20</name>
    <dbReference type="NCBI Taxonomy" id="1974477"/>
    <lineage>
        <taxon>Bacteria</taxon>
        <taxon>Candidatus Komeiliibacteriota</taxon>
    </lineage>
</organism>
<accession>A0A2H0NES0</accession>
<feature type="region of interest" description="Disordered" evidence="1">
    <location>
        <begin position="290"/>
        <end position="319"/>
    </location>
</feature>